<organism evidence="3 4">
    <name type="scientific">Egibacter rhizosphaerae</name>
    <dbReference type="NCBI Taxonomy" id="1670831"/>
    <lineage>
        <taxon>Bacteria</taxon>
        <taxon>Bacillati</taxon>
        <taxon>Actinomycetota</taxon>
        <taxon>Nitriliruptoria</taxon>
        <taxon>Egibacterales</taxon>
        <taxon>Egibacteraceae</taxon>
        <taxon>Egibacter</taxon>
    </lineage>
</organism>
<dbReference type="EMBL" id="CP036402">
    <property type="protein sequence ID" value="QBI19578.1"/>
    <property type="molecule type" value="Genomic_DNA"/>
</dbReference>
<proteinExistence type="inferred from homology"/>
<gene>
    <name evidence="3" type="ORF">ER308_08455</name>
</gene>
<protein>
    <recommendedName>
        <fullName evidence="2">YCII-related domain-containing protein</fullName>
    </recommendedName>
</protein>
<keyword evidence="4" id="KW-1185">Reference proteome</keyword>
<name>A0A411YEF0_9ACTN</name>
<dbReference type="InterPro" id="IPR005545">
    <property type="entry name" value="YCII"/>
</dbReference>
<accession>A0A411YEF0</accession>
<dbReference type="Pfam" id="PF03795">
    <property type="entry name" value="YCII"/>
    <property type="match status" value="1"/>
</dbReference>
<evidence type="ECO:0000313" key="3">
    <source>
        <dbReference type="EMBL" id="QBI19578.1"/>
    </source>
</evidence>
<evidence type="ECO:0000313" key="4">
    <source>
        <dbReference type="Proteomes" id="UP000291469"/>
    </source>
</evidence>
<dbReference type="KEGG" id="erz:ER308_08455"/>
<dbReference type="SUPFAM" id="SSF54909">
    <property type="entry name" value="Dimeric alpha+beta barrel"/>
    <property type="match status" value="1"/>
</dbReference>
<reference evidence="3 4" key="1">
    <citation type="submission" date="2019-01" db="EMBL/GenBank/DDBJ databases">
        <title>Egibacter rhizosphaerae EGI 80759T.</title>
        <authorList>
            <person name="Chen D.-D."/>
            <person name="Tian Y."/>
            <person name="Jiao J.-Y."/>
            <person name="Zhang X.-T."/>
            <person name="Zhang Y.-G."/>
            <person name="Zhang Y."/>
            <person name="Xiao M."/>
            <person name="Shu W.-S."/>
            <person name="Li W.-J."/>
        </authorList>
    </citation>
    <scope>NUCLEOTIDE SEQUENCE [LARGE SCALE GENOMIC DNA]</scope>
    <source>
        <strain evidence="3 4">EGI 80759</strain>
    </source>
</reference>
<dbReference type="OrthoDB" id="668782at2"/>
<dbReference type="Proteomes" id="UP000291469">
    <property type="component" value="Chromosome"/>
</dbReference>
<dbReference type="InterPro" id="IPR011008">
    <property type="entry name" value="Dimeric_a/b-barrel"/>
</dbReference>
<dbReference type="PANTHER" id="PTHR35174:SF3">
    <property type="entry name" value="BLL7171 PROTEIN"/>
    <property type="match status" value="1"/>
</dbReference>
<dbReference type="RefSeq" id="WP_131154575.1">
    <property type="nucleotide sequence ID" value="NZ_CP036402.1"/>
</dbReference>
<evidence type="ECO:0000259" key="2">
    <source>
        <dbReference type="Pfam" id="PF03795"/>
    </source>
</evidence>
<evidence type="ECO:0000256" key="1">
    <source>
        <dbReference type="ARBA" id="ARBA00007689"/>
    </source>
</evidence>
<dbReference type="AlphaFoldDB" id="A0A411YEF0"/>
<dbReference type="Gene3D" id="3.30.70.1060">
    <property type="entry name" value="Dimeric alpha+beta barrel"/>
    <property type="match status" value="1"/>
</dbReference>
<comment type="similarity">
    <text evidence="1">Belongs to the YciI family.</text>
</comment>
<dbReference type="PANTHER" id="PTHR35174">
    <property type="entry name" value="BLL7171 PROTEIN-RELATED"/>
    <property type="match status" value="1"/>
</dbReference>
<feature type="domain" description="YCII-related" evidence="2">
    <location>
        <begin position="20"/>
        <end position="104"/>
    </location>
</feature>
<sequence length="117" mass="12570">MSHYLLSVVYPADGVPPSPEELQEITGRVEAFKDELKAAGAWVFAGGLHDPDAATVVRVEGNEVLTADGPFVETKEQLGGLNIIEAPDLDAALRWAEKASRATGTPIEVRPFQWASL</sequence>